<feature type="chain" id="PRO_5010253081" evidence="6">
    <location>
        <begin position="27"/>
        <end position="291"/>
    </location>
</feature>
<evidence type="ECO:0000313" key="9">
    <source>
        <dbReference type="Proteomes" id="UP000182584"/>
    </source>
</evidence>
<dbReference type="Proteomes" id="UP000182584">
    <property type="component" value="Unassembled WGS sequence"/>
</dbReference>
<protein>
    <submittedName>
        <fullName evidence="8">Amino acid ABC transporter substrate-binding protein, PAAT family</fullName>
    </submittedName>
</protein>
<comment type="similarity">
    <text evidence="2 4">Belongs to the bacterial solute-binding protein 3 family.</text>
</comment>
<dbReference type="AlphaFoldDB" id="A0A1H9XCP2"/>
<evidence type="ECO:0000256" key="6">
    <source>
        <dbReference type="SAM" id="SignalP"/>
    </source>
</evidence>
<evidence type="ECO:0000256" key="2">
    <source>
        <dbReference type="ARBA" id="ARBA00010333"/>
    </source>
</evidence>
<feature type="signal peptide" evidence="6">
    <location>
        <begin position="1"/>
        <end position="26"/>
    </location>
</feature>
<dbReference type="EMBL" id="FOGJ01000058">
    <property type="protein sequence ID" value="SES43894.1"/>
    <property type="molecule type" value="Genomic_DNA"/>
</dbReference>
<evidence type="ECO:0000259" key="7">
    <source>
        <dbReference type="SMART" id="SM00062"/>
    </source>
</evidence>
<dbReference type="Pfam" id="PF00497">
    <property type="entry name" value="SBP_bac_3"/>
    <property type="match status" value="1"/>
</dbReference>
<accession>A0A1H9XCP2</accession>
<evidence type="ECO:0000256" key="5">
    <source>
        <dbReference type="SAM" id="MobiDB-lite"/>
    </source>
</evidence>
<feature type="domain" description="Solute-binding protein family 3/N-terminal" evidence="7">
    <location>
        <begin position="67"/>
        <end position="286"/>
    </location>
</feature>
<feature type="region of interest" description="Disordered" evidence="5">
    <location>
        <begin position="25"/>
        <end position="57"/>
    </location>
</feature>
<dbReference type="RefSeq" id="WP_074759222.1">
    <property type="nucleotide sequence ID" value="NZ_FOGJ01000058.1"/>
</dbReference>
<dbReference type="OrthoDB" id="9811552at2"/>
<feature type="compositionally biased region" description="Low complexity" evidence="5">
    <location>
        <begin position="25"/>
        <end position="42"/>
    </location>
</feature>
<dbReference type="SMART" id="SM00062">
    <property type="entry name" value="PBPb"/>
    <property type="match status" value="1"/>
</dbReference>
<sequence length="291" mass="30930">MKKLTSLLLTATLALSTLTACSSASAGSDPNTAAAPNAADNASITDNTAPTSDATPTTLDQIKANGYITFATEGTYAPYSYHDESDNLVGFDVEVAQAVAEKLGVEARFTETQWDGIIAGLDAQKYDAIANQVSITEERQEKYLFSTPYTYAYGAVVVNGDNTDINSFEDLNGKDVALTVTSNWAQVAESYGGTIVSTNGFSESIQLVIQGRADATVNDNVTFLDFKANQPDANVKIVAISDEATQSAILLRKDDAALQEAINTALAELQAEGKLTEISIKYFGEDITTNK</sequence>
<dbReference type="PANTHER" id="PTHR35936:SF34">
    <property type="entry name" value="ABC TRANSPORTER EXTRACELLULAR-BINDING PROTEIN YCKB-RELATED"/>
    <property type="match status" value="1"/>
</dbReference>
<organism evidence="8 9">
    <name type="scientific">Butyrivibrio fibrisolvens</name>
    <dbReference type="NCBI Taxonomy" id="831"/>
    <lineage>
        <taxon>Bacteria</taxon>
        <taxon>Bacillati</taxon>
        <taxon>Bacillota</taxon>
        <taxon>Clostridia</taxon>
        <taxon>Lachnospirales</taxon>
        <taxon>Lachnospiraceae</taxon>
        <taxon>Butyrivibrio</taxon>
    </lineage>
</organism>
<feature type="compositionally biased region" description="Polar residues" evidence="5">
    <location>
        <begin position="43"/>
        <end position="57"/>
    </location>
</feature>
<evidence type="ECO:0000256" key="4">
    <source>
        <dbReference type="RuleBase" id="RU003744"/>
    </source>
</evidence>
<dbReference type="SUPFAM" id="SSF53850">
    <property type="entry name" value="Periplasmic binding protein-like II"/>
    <property type="match status" value="1"/>
</dbReference>
<reference evidence="8 9" key="1">
    <citation type="submission" date="2016-10" db="EMBL/GenBank/DDBJ databases">
        <authorList>
            <person name="de Groot N.N."/>
        </authorList>
    </citation>
    <scope>NUCLEOTIDE SEQUENCE [LARGE SCALE GENOMIC DNA]</scope>
    <source>
        <strain evidence="8 9">AR40</strain>
    </source>
</reference>
<dbReference type="GO" id="GO:0030313">
    <property type="term" value="C:cell envelope"/>
    <property type="evidence" value="ECO:0007669"/>
    <property type="project" value="UniProtKB-SubCell"/>
</dbReference>
<evidence type="ECO:0000256" key="1">
    <source>
        <dbReference type="ARBA" id="ARBA00004196"/>
    </source>
</evidence>
<proteinExistence type="inferred from homology"/>
<gene>
    <name evidence="8" type="ORF">SAMN04487884_1583</name>
</gene>
<comment type="subcellular location">
    <subcellularLocation>
        <location evidence="1">Cell envelope</location>
    </subcellularLocation>
</comment>
<dbReference type="InterPro" id="IPR018313">
    <property type="entry name" value="SBP_3_CS"/>
</dbReference>
<evidence type="ECO:0000313" key="8">
    <source>
        <dbReference type="EMBL" id="SES43894.1"/>
    </source>
</evidence>
<dbReference type="PANTHER" id="PTHR35936">
    <property type="entry name" value="MEMBRANE-BOUND LYTIC MUREIN TRANSGLYCOSYLASE F"/>
    <property type="match status" value="1"/>
</dbReference>
<dbReference type="PROSITE" id="PS51257">
    <property type="entry name" value="PROKAR_LIPOPROTEIN"/>
    <property type="match status" value="1"/>
</dbReference>
<name>A0A1H9XCP2_BUTFI</name>
<dbReference type="CDD" id="cd13711">
    <property type="entry name" value="PBP2_Ngo0372_TcyA"/>
    <property type="match status" value="1"/>
</dbReference>
<dbReference type="Gene3D" id="3.40.190.10">
    <property type="entry name" value="Periplasmic binding protein-like II"/>
    <property type="match status" value="2"/>
</dbReference>
<evidence type="ECO:0000256" key="3">
    <source>
        <dbReference type="ARBA" id="ARBA00022729"/>
    </source>
</evidence>
<keyword evidence="3 6" id="KW-0732">Signal</keyword>
<dbReference type="InterPro" id="IPR001638">
    <property type="entry name" value="Solute-binding_3/MltF_N"/>
</dbReference>
<dbReference type="PROSITE" id="PS01039">
    <property type="entry name" value="SBP_BACTERIAL_3"/>
    <property type="match status" value="1"/>
</dbReference>